<keyword evidence="6" id="KW-1185">Reference proteome</keyword>
<dbReference type="Pfam" id="PF12802">
    <property type="entry name" value="MarR_2"/>
    <property type="match status" value="1"/>
</dbReference>
<dbReference type="Proteomes" id="UP000177515">
    <property type="component" value="Chromosome 1"/>
</dbReference>
<dbReference type="PANTHER" id="PTHR42756">
    <property type="entry name" value="TRANSCRIPTIONAL REGULATOR, MARR"/>
    <property type="match status" value="1"/>
</dbReference>
<evidence type="ECO:0000256" key="2">
    <source>
        <dbReference type="ARBA" id="ARBA00023125"/>
    </source>
</evidence>
<dbReference type="InterPro" id="IPR036388">
    <property type="entry name" value="WH-like_DNA-bd_sf"/>
</dbReference>
<dbReference type="PROSITE" id="PS50995">
    <property type="entry name" value="HTH_MARR_2"/>
    <property type="match status" value="1"/>
</dbReference>
<evidence type="ECO:0000256" key="3">
    <source>
        <dbReference type="ARBA" id="ARBA00023163"/>
    </source>
</evidence>
<evidence type="ECO:0000313" key="6">
    <source>
        <dbReference type="Proteomes" id="UP000177515"/>
    </source>
</evidence>
<keyword evidence="2" id="KW-0238">DNA-binding</keyword>
<dbReference type="PRINTS" id="PR00598">
    <property type="entry name" value="HTHMARR"/>
</dbReference>
<evidence type="ECO:0000313" key="5">
    <source>
        <dbReference type="EMBL" id="AOZ04781.1"/>
    </source>
</evidence>
<dbReference type="SUPFAM" id="SSF46785">
    <property type="entry name" value="Winged helix' DNA-binding domain"/>
    <property type="match status" value="1"/>
</dbReference>
<evidence type="ECO:0000256" key="1">
    <source>
        <dbReference type="ARBA" id="ARBA00023015"/>
    </source>
</evidence>
<reference evidence="5 6" key="1">
    <citation type="submission" date="2016-10" db="EMBL/GenBank/DDBJ databases">
        <title>Complete genome sequences of three Cupriavidus strains isolated from various Malaysian environments.</title>
        <authorList>
            <person name="Abdullah A.A.-A."/>
            <person name="Shafie N.A.H."/>
            <person name="Lau N.S."/>
        </authorList>
    </citation>
    <scope>NUCLEOTIDE SEQUENCE [LARGE SCALE GENOMIC DNA]</scope>
    <source>
        <strain evidence="5 6">USMAA1020</strain>
    </source>
</reference>
<evidence type="ECO:0000259" key="4">
    <source>
        <dbReference type="PROSITE" id="PS50995"/>
    </source>
</evidence>
<feature type="domain" description="HTH marR-type" evidence="4">
    <location>
        <begin position="24"/>
        <end position="157"/>
    </location>
</feature>
<organism evidence="5 6">
    <name type="scientific">Cupriavidus malaysiensis</name>
    <dbReference type="NCBI Taxonomy" id="367825"/>
    <lineage>
        <taxon>Bacteria</taxon>
        <taxon>Pseudomonadati</taxon>
        <taxon>Pseudomonadota</taxon>
        <taxon>Betaproteobacteria</taxon>
        <taxon>Burkholderiales</taxon>
        <taxon>Burkholderiaceae</taxon>
        <taxon>Cupriavidus</taxon>
    </lineage>
</organism>
<accession>A0ABM6F055</accession>
<keyword evidence="3" id="KW-0804">Transcription</keyword>
<dbReference type="InterPro" id="IPR036390">
    <property type="entry name" value="WH_DNA-bd_sf"/>
</dbReference>
<dbReference type="Gene3D" id="1.10.10.10">
    <property type="entry name" value="Winged helix-like DNA-binding domain superfamily/Winged helix DNA-binding domain"/>
    <property type="match status" value="1"/>
</dbReference>
<proteinExistence type="predicted"/>
<dbReference type="PANTHER" id="PTHR42756:SF1">
    <property type="entry name" value="TRANSCRIPTIONAL REPRESSOR OF EMRAB OPERON"/>
    <property type="match status" value="1"/>
</dbReference>
<sequence>MDQARQGQGGGGPADTLRQPATLRQFLNYRLYHLTRAALGASALHLRAAAGVSRREWRMISFLGECPGTRLTELAASAGLDKVLASRAMQALMARGLVRREVGAGDRRAASFALTEAGQAVYRSAFARALDFNTQLASCLDEEEAALLSRCLDKLQAHAAQLLAEAQSLPHAAPAPAGPADAAADPLRLWRGQAPTDFRDSVD</sequence>
<name>A0ABM6F055_9BURK</name>
<keyword evidence="1" id="KW-0805">Transcription regulation</keyword>
<dbReference type="SMART" id="SM00347">
    <property type="entry name" value="HTH_MARR"/>
    <property type="match status" value="1"/>
</dbReference>
<dbReference type="RefSeq" id="WP_071068554.1">
    <property type="nucleotide sequence ID" value="NZ_CP017754.1"/>
</dbReference>
<protein>
    <submittedName>
        <fullName evidence="5">MarR family transcriptional regulator</fullName>
    </submittedName>
</protein>
<gene>
    <name evidence="5" type="ORF">BKK80_02245</name>
</gene>
<dbReference type="InterPro" id="IPR000835">
    <property type="entry name" value="HTH_MarR-typ"/>
</dbReference>
<dbReference type="EMBL" id="CP017754">
    <property type="protein sequence ID" value="AOZ04781.1"/>
    <property type="molecule type" value="Genomic_DNA"/>
</dbReference>